<dbReference type="PROSITE" id="PS50303">
    <property type="entry name" value="PUM_HD"/>
    <property type="match status" value="1"/>
</dbReference>
<dbReference type="GO" id="GO:0006417">
    <property type="term" value="P:regulation of translation"/>
    <property type="evidence" value="ECO:0007669"/>
    <property type="project" value="UniProtKB-KW"/>
</dbReference>
<dbReference type="PANTHER" id="PTHR12537">
    <property type="entry name" value="RNA BINDING PROTEIN PUMILIO-RELATED"/>
    <property type="match status" value="1"/>
</dbReference>
<accession>A0A5C7IVZ0</accession>
<dbReference type="EMBL" id="VAHF01000001">
    <property type="protein sequence ID" value="TXG72696.1"/>
    <property type="molecule type" value="Genomic_DNA"/>
</dbReference>
<keyword evidence="5" id="KW-0694">RNA-binding</keyword>
<evidence type="ECO:0000259" key="7">
    <source>
        <dbReference type="PROSITE" id="PS50303"/>
    </source>
</evidence>
<dbReference type="SUPFAM" id="SSF48371">
    <property type="entry name" value="ARM repeat"/>
    <property type="match status" value="1"/>
</dbReference>
<protein>
    <recommendedName>
        <fullName evidence="7">PUM-HD domain-containing protein</fullName>
    </recommendedName>
</protein>
<dbReference type="GO" id="GO:0003729">
    <property type="term" value="F:mRNA binding"/>
    <property type="evidence" value="ECO:0007669"/>
    <property type="project" value="TreeGrafter"/>
</dbReference>
<keyword evidence="9" id="KW-1185">Reference proteome</keyword>
<evidence type="ECO:0000256" key="3">
    <source>
        <dbReference type="ARBA" id="ARBA00022737"/>
    </source>
</evidence>
<sequence length="400" mass="44989">MENPTSASNSSASVQNLSLSLSNLQLNNNGIWADDNILMSNNGGLSMSSSINHSNWSFRGSQANPLDSMIFVLATSESGSKYLQELLLSSEDDSRIADNIFYAVFDFLFEFMTDQFAHNVFIELISSTKYNRLQLITLKLASESQRDLFLMASSNNYGASSIKKLIKLLSISPLIADIVSTLSHLFEHLMITTSGSSIVLHCLQVLKIHQIELIYQAAMHNFYKVSCHQQGCFSMKIFINKMSGPRTQQLLFLICQNSVALSKDPYGNFVVQEVIELGNPKFFELTCLALKGQFVDLSMMKFGSHVVEKIMKNNKFEGTIIGQVVNEFLNSNRILKVAKDRFGNYVIQTALIKTMRVNRLMYLRLVMRLKQQEGFDSLKFGYGKSVYNFIKASSSFPTCS</sequence>
<feature type="domain" description="PUM-HD" evidence="7">
    <location>
        <begin position="39"/>
        <end position="394"/>
    </location>
</feature>
<name>A0A5C7IVZ0_9ROSI</name>
<evidence type="ECO:0000313" key="8">
    <source>
        <dbReference type="EMBL" id="TXG72696.1"/>
    </source>
</evidence>
<proteinExistence type="predicted"/>
<keyword evidence="4" id="KW-0810">Translation regulation</keyword>
<keyword evidence="2" id="KW-0963">Cytoplasm</keyword>
<dbReference type="GO" id="GO:0005737">
    <property type="term" value="C:cytoplasm"/>
    <property type="evidence" value="ECO:0007669"/>
    <property type="project" value="UniProtKB-SubCell"/>
</dbReference>
<keyword evidence="3" id="KW-0677">Repeat</keyword>
<evidence type="ECO:0000256" key="4">
    <source>
        <dbReference type="ARBA" id="ARBA00022845"/>
    </source>
</evidence>
<dbReference type="InterPro" id="IPR016024">
    <property type="entry name" value="ARM-type_fold"/>
</dbReference>
<reference evidence="9" key="1">
    <citation type="journal article" date="2019" name="Gigascience">
        <title>De novo genome assembly of the endangered Acer yangbiense, a plant species with extremely small populations endemic to Yunnan Province, China.</title>
        <authorList>
            <person name="Yang J."/>
            <person name="Wariss H.M."/>
            <person name="Tao L."/>
            <person name="Zhang R."/>
            <person name="Yun Q."/>
            <person name="Hollingsworth P."/>
            <person name="Dao Z."/>
            <person name="Luo G."/>
            <person name="Guo H."/>
            <person name="Ma Y."/>
            <person name="Sun W."/>
        </authorList>
    </citation>
    <scope>NUCLEOTIDE SEQUENCE [LARGE SCALE GENOMIC DNA]</scope>
    <source>
        <strain evidence="9">cv. Malutang</strain>
    </source>
</reference>
<evidence type="ECO:0000256" key="6">
    <source>
        <dbReference type="PROSITE-ProRule" id="PRU00317"/>
    </source>
</evidence>
<dbReference type="Proteomes" id="UP000323000">
    <property type="component" value="Chromosome 1"/>
</dbReference>
<evidence type="ECO:0000256" key="2">
    <source>
        <dbReference type="ARBA" id="ARBA00022490"/>
    </source>
</evidence>
<dbReference type="Gene3D" id="1.25.10.10">
    <property type="entry name" value="Leucine-rich Repeat Variant"/>
    <property type="match status" value="1"/>
</dbReference>
<gene>
    <name evidence="8" type="ORF">EZV62_001275</name>
</gene>
<evidence type="ECO:0000256" key="1">
    <source>
        <dbReference type="ARBA" id="ARBA00004496"/>
    </source>
</evidence>
<feature type="repeat" description="Pumilio" evidence="6">
    <location>
        <begin position="327"/>
        <end position="364"/>
    </location>
</feature>
<dbReference type="SMART" id="SM00025">
    <property type="entry name" value="Pumilio"/>
    <property type="match status" value="6"/>
</dbReference>
<evidence type="ECO:0000256" key="5">
    <source>
        <dbReference type="ARBA" id="ARBA00022884"/>
    </source>
</evidence>
<organism evidence="8 9">
    <name type="scientific">Acer yangbiense</name>
    <dbReference type="NCBI Taxonomy" id="1000413"/>
    <lineage>
        <taxon>Eukaryota</taxon>
        <taxon>Viridiplantae</taxon>
        <taxon>Streptophyta</taxon>
        <taxon>Embryophyta</taxon>
        <taxon>Tracheophyta</taxon>
        <taxon>Spermatophyta</taxon>
        <taxon>Magnoliopsida</taxon>
        <taxon>eudicotyledons</taxon>
        <taxon>Gunneridae</taxon>
        <taxon>Pentapetalae</taxon>
        <taxon>rosids</taxon>
        <taxon>malvids</taxon>
        <taxon>Sapindales</taxon>
        <taxon>Sapindaceae</taxon>
        <taxon>Hippocastanoideae</taxon>
        <taxon>Acereae</taxon>
        <taxon>Acer</taxon>
    </lineage>
</organism>
<dbReference type="AlphaFoldDB" id="A0A5C7IVZ0"/>
<feature type="repeat" description="Pumilio" evidence="6">
    <location>
        <begin position="289"/>
        <end position="326"/>
    </location>
</feature>
<dbReference type="InterPro" id="IPR011989">
    <property type="entry name" value="ARM-like"/>
</dbReference>
<dbReference type="Pfam" id="PF00806">
    <property type="entry name" value="PUF"/>
    <property type="match status" value="4"/>
</dbReference>
<dbReference type="InterPro" id="IPR033133">
    <property type="entry name" value="PUM-HD"/>
</dbReference>
<dbReference type="OrthoDB" id="668540at2759"/>
<dbReference type="InterPro" id="IPR001313">
    <property type="entry name" value="Pumilio_RNA-bd_rpt"/>
</dbReference>
<comment type="subcellular location">
    <subcellularLocation>
        <location evidence="1">Cytoplasm</location>
    </subcellularLocation>
</comment>
<dbReference type="PANTHER" id="PTHR12537:SF137">
    <property type="entry name" value="PUMILIO HOMOLOG 16-RELATED"/>
    <property type="match status" value="1"/>
</dbReference>
<evidence type="ECO:0000313" key="9">
    <source>
        <dbReference type="Proteomes" id="UP000323000"/>
    </source>
</evidence>
<comment type="caution">
    <text evidence="8">The sequence shown here is derived from an EMBL/GenBank/DDBJ whole genome shotgun (WGS) entry which is preliminary data.</text>
</comment>
<dbReference type="PROSITE" id="PS50302">
    <property type="entry name" value="PUM"/>
    <property type="match status" value="2"/>
</dbReference>